<reference evidence="2" key="1">
    <citation type="submission" date="2021-03" db="EMBL/GenBank/DDBJ databases">
        <title>Acanthopleuribacteraceae sp. M133.</title>
        <authorList>
            <person name="Wang G."/>
        </authorList>
    </citation>
    <scope>NUCLEOTIDE SEQUENCE</scope>
    <source>
        <strain evidence="2">M133</strain>
    </source>
</reference>
<evidence type="ECO:0000313" key="3">
    <source>
        <dbReference type="Proteomes" id="UP000663929"/>
    </source>
</evidence>
<name>A0A8A4TN70_SULCO</name>
<keyword evidence="2" id="KW-0378">Hydrolase</keyword>
<evidence type="ECO:0000313" key="2">
    <source>
        <dbReference type="EMBL" id="QTD51439.1"/>
    </source>
</evidence>
<keyword evidence="3" id="KW-1185">Reference proteome</keyword>
<feature type="transmembrane region" description="Helical" evidence="1">
    <location>
        <begin position="140"/>
        <end position="158"/>
    </location>
</feature>
<dbReference type="Proteomes" id="UP000663929">
    <property type="component" value="Chromosome"/>
</dbReference>
<feature type="transmembrane region" description="Helical" evidence="1">
    <location>
        <begin position="197"/>
        <end position="220"/>
    </location>
</feature>
<dbReference type="AlphaFoldDB" id="A0A8A4TN70"/>
<dbReference type="RefSeq" id="WP_237381566.1">
    <property type="nucleotide sequence ID" value="NZ_CP071793.1"/>
</dbReference>
<protein>
    <submittedName>
        <fullName evidence="2">CPBP family intramembrane metalloprotease</fullName>
    </submittedName>
</protein>
<feature type="transmembrane region" description="Helical" evidence="1">
    <location>
        <begin position="42"/>
        <end position="60"/>
    </location>
</feature>
<keyword evidence="2" id="KW-0482">Metalloprotease</keyword>
<keyword evidence="1" id="KW-0472">Membrane</keyword>
<sequence length="247" mass="28077">MAYSLIRASYYRNLLREFTAFLRNPHLTPSPKSTKAKITDTVGLFILKIFFLIGLGLFFALLSPIYDPENLTKSNMAERFSPIILILVGGFILPLLEETLFRLSLRFNPGYLALTSSVASYYVLTKLVYNTSLSAVDESLVVRVGISICACALIYPILRIESIGSALANFWRRYFRWIFYGTCLFFAWIHISNYESSLVNLLMMPIITLPQLSSALIYGYTRVAFGFQYPLLLHFSNNLIAMVITLL</sequence>
<keyword evidence="1" id="KW-1133">Transmembrane helix</keyword>
<evidence type="ECO:0000256" key="1">
    <source>
        <dbReference type="SAM" id="Phobius"/>
    </source>
</evidence>
<dbReference type="KEGG" id="scor:J3U87_03125"/>
<feature type="transmembrane region" description="Helical" evidence="1">
    <location>
        <begin position="108"/>
        <end position="128"/>
    </location>
</feature>
<keyword evidence="1" id="KW-0812">Transmembrane</keyword>
<dbReference type="EMBL" id="CP071793">
    <property type="protein sequence ID" value="QTD51439.1"/>
    <property type="molecule type" value="Genomic_DNA"/>
</dbReference>
<feature type="transmembrane region" description="Helical" evidence="1">
    <location>
        <begin position="80"/>
        <end position="96"/>
    </location>
</feature>
<gene>
    <name evidence="2" type="ORF">J3U87_03125</name>
</gene>
<proteinExistence type="predicted"/>
<dbReference type="GO" id="GO:0008237">
    <property type="term" value="F:metallopeptidase activity"/>
    <property type="evidence" value="ECO:0007669"/>
    <property type="project" value="UniProtKB-KW"/>
</dbReference>
<feature type="transmembrane region" description="Helical" evidence="1">
    <location>
        <begin position="174"/>
        <end position="191"/>
    </location>
</feature>
<accession>A0A8A4TN70</accession>
<organism evidence="2 3">
    <name type="scientific">Sulfidibacter corallicola</name>
    <dbReference type="NCBI Taxonomy" id="2818388"/>
    <lineage>
        <taxon>Bacteria</taxon>
        <taxon>Pseudomonadati</taxon>
        <taxon>Acidobacteriota</taxon>
        <taxon>Holophagae</taxon>
        <taxon>Acanthopleuribacterales</taxon>
        <taxon>Acanthopleuribacteraceae</taxon>
        <taxon>Sulfidibacter</taxon>
    </lineage>
</organism>
<keyword evidence="2" id="KW-0645">Protease</keyword>